<dbReference type="Gene3D" id="3.40.50.300">
    <property type="entry name" value="P-loop containing nucleotide triphosphate hydrolases"/>
    <property type="match status" value="1"/>
</dbReference>
<dbReference type="GO" id="GO:0006355">
    <property type="term" value="P:regulation of DNA-templated transcription"/>
    <property type="evidence" value="ECO:0007669"/>
    <property type="project" value="InterPro"/>
</dbReference>
<evidence type="ECO:0000313" key="9">
    <source>
        <dbReference type="Proteomes" id="UP000187486"/>
    </source>
</evidence>
<evidence type="ECO:0000256" key="4">
    <source>
        <dbReference type="ARBA" id="ARBA00023163"/>
    </source>
</evidence>
<dbReference type="PANTHER" id="PTHR35807:SF1">
    <property type="entry name" value="TRANSCRIPTIONAL REGULATOR REDD"/>
    <property type="match status" value="1"/>
</dbReference>
<dbReference type="InterPro" id="IPR005158">
    <property type="entry name" value="BTAD"/>
</dbReference>
<evidence type="ECO:0000256" key="5">
    <source>
        <dbReference type="PROSITE-ProRule" id="PRU01091"/>
    </source>
</evidence>
<dbReference type="InterPro" id="IPR036388">
    <property type="entry name" value="WH-like_DNA-bd_sf"/>
</dbReference>
<dbReference type="SMART" id="SM01043">
    <property type="entry name" value="BTAD"/>
    <property type="match status" value="1"/>
</dbReference>
<dbReference type="AlphaFoldDB" id="A0A1R0KVR4"/>
<keyword evidence="2" id="KW-0805">Transcription regulation</keyword>
<dbReference type="STRING" id="76021.BS329_09795"/>
<dbReference type="Gene3D" id="1.10.10.10">
    <property type="entry name" value="Winged helix-like DNA-binding domain superfamily/Winged helix DNA-binding domain"/>
    <property type="match status" value="1"/>
</dbReference>
<evidence type="ECO:0000256" key="2">
    <source>
        <dbReference type="ARBA" id="ARBA00023015"/>
    </source>
</evidence>
<dbReference type="SUPFAM" id="SSF46894">
    <property type="entry name" value="C-terminal effector domain of the bipartite response regulators"/>
    <property type="match status" value="1"/>
</dbReference>
<comment type="similarity">
    <text evidence="1">Belongs to the AfsR/DnrI/RedD regulatory family.</text>
</comment>
<dbReference type="SMART" id="SM00862">
    <property type="entry name" value="Trans_reg_C"/>
    <property type="match status" value="1"/>
</dbReference>
<keyword evidence="4" id="KW-0804">Transcription</keyword>
<proteinExistence type="inferred from homology"/>
<gene>
    <name evidence="8" type="ORF">BS329_09795</name>
</gene>
<feature type="domain" description="OmpR/PhoB-type" evidence="7">
    <location>
        <begin position="1"/>
        <end position="97"/>
    </location>
</feature>
<dbReference type="InterPro" id="IPR027417">
    <property type="entry name" value="P-loop_NTPase"/>
</dbReference>
<dbReference type="PANTHER" id="PTHR35807">
    <property type="entry name" value="TRANSCRIPTIONAL REGULATOR REDD-RELATED"/>
    <property type="match status" value="1"/>
</dbReference>
<dbReference type="EMBL" id="MQUQ01000005">
    <property type="protein sequence ID" value="OLZ53115.1"/>
    <property type="molecule type" value="Genomic_DNA"/>
</dbReference>
<evidence type="ECO:0000256" key="3">
    <source>
        <dbReference type="ARBA" id="ARBA00023125"/>
    </source>
</evidence>
<dbReference type="InterPro" id="IPR051677">
    <property type="entry name" value="AfsR-DnrI-RedD_regulator"/>
</dbReference>
<dbReference type="PROSITE" id="PS51755">
    <property type="entry name" value="OMPR_PHOB"/>
    <property type="match status" value="1"/>
</dbReference>
<dbReference type="InterPro" id="IPR011990">
    <property type="entry name" value="TPR-like_helical_dom_sf"/>
</dbReference>
<dbReference type="CDD" id="cd15831">
    <property type="entry name" value="BTAD"/>
    <property type="match status" value="1"/>
</dbReference>
<dbReference type="Proteomes" id="UP000187486">
    <property type="component" value="Unassembled WGS sequence"/>
</dbReference>
<sequence>MRIQVLGPVRAWRDGQELDLGPAGRRAVLGLLVLFGGRAVPRADMVDALWNERPPPSAANVIQTHIKHLRRLFEPGRDRYARSTDIPTVGDGYALRIPDCQVDVERFRALVSAARATSAEEEAAGLLGEALGLWQGRPFADYPELAVHAKVVALLGERRNALLAYAEVMIGTGRAVDLLPLLVESAADHPLDEAVQARLVGAYAAVGRRADAFAVYENARRALRDELAVGPGAELAAVHAALLREQPISRRPRRAGPAPAQLPANAPGFAGRTTELAALDGSLAERDPVATAVIAVCGTAGVGKTALAVHFCMDASVTLTPAEATAVRRAISEYLRELANSRYGLEISIKLEERDRRGEPLEEFKADLAELKSDERALRGLLSRLDDTAKSERSS</sequence>
<keyword evidence="3 5" id="KW-0238">DNA-binding</keyword>
<organism evidence="8 9">
    <name type="scientific">Amycolatopsis coloradensis</name>
    <dbReference type="NCBI Taxonomy" id="76021"/>
    <lineage>
        <taxon>Bacteria</taxon>
        <taxon>Bacillati</taxon>
        <taxon>Actinomycetota</taxon>
        <taxon>Actinomycetes</taxon>
        <taxon>Pseudonocardiales</taxon>
        <taxon>Pseudonocardiaceae</taxon>
        <taxon>Amycolatopsis</taxon>
    </lineage>
</organism>
<dbReference type="Gene3D" id="1.25.40.10">
    <property type="entry name" value="Tetratricopeptide repeat domain"/>
    <property type="match status" value="1"/>
</dbReference>
<dbReference type="Pfam" id="PF03704">
    <property type="entry name" value="BTAD"/>
    <property type="match status" value="1"/>
</dbReference>
<evidence type="ECO:0000313" key="8">
    <source>
        <dbReference type="EMBL" id="OLZ53115.1"/>
    </source>
</evidence>
<dbReference type="GO" id="GO:0000160">
    <property type="term" value="P:phosphorelay signal transduction system"/>
    <property type="evidence" value="ECO:0007669"/>
    <property type="project" value="InterPro"/>
</dbReference>
<dbReference type="GO" id="GO:0003677">
    <property type="term" value="F:DNA binding"/>
    <property type="evidence" value="ECO:0007669"/>
    <property type="project" value="UniProtKB-UniRule"/>
</dbReference>
<protein>
    <recommendedName>
        <fullName evidence="7">OmpR/PhoB-type domain-containing protein</fullName>
    </recommendedName>
</protein>
<feature type="DNA-binding region" description="OmpR/PhoB-type" evidence="5">
    <location>
        <begin position="1"/>
        <end position="97"/>
    </location>
</feature>
<keyword evidence="9" id="KW-1185">Reference proteome</keyword>
<dbReference type="SUPFAM" id="SSF48452">
    <property type="entry name" value="TPR-like"/>
    <property type="match status" value="1"/>
</dbReference>
<dbReference type="Pfam" id="PF00486">
    <property type="entry name" value="Trans_reg_C"/>
    <property type="match status" value="1"/>
</dbReference>
<name>A0A1R0KVR4_9PSEU</name>
<feature type="region of interest" description="Disordered" evidence="6">
    <location>
        <begin position="249"/>
        <end position="268"/>
    </location>
</feature>
<comment type="caution">
    <text evidence="8">The sequence shown here is derived from an EMBL/GenBank/DDBJ whole genome shotgun (WGS) entry which is preliminary data.</text>
</comment>
<evidence type="ECO:0000259" key="7">
    <source>
        <dbReference type="PROSITE" id="PS51755"/>
    </source>
</evidence>
<reference evidence="8 9" key="1">
    <citation type="submission" date="2016-01" db="EMBL/GenBank/DDBJ databases">
        <title>Amycolatopsis coloradensis genome sequencing and assembly.</title>
        <authorList>
            <person name="Mayilraj S."/>
        </authorList>
    </citation>
    <scope>NUCLEOTIDE SEQUENCE [LARGE SCALE GENOMIC DNA]</scope>
    <source>
        <strain evidence="8 9">DSM 44225</strain>
    </source>
</reference>
<dbReference type="InterPro" id="IPR001867">
    <property type="entry name" value="OmpR/PhoB-type_DNA-bd"/>
</dbReference>
<evidence type="ECO:0000256" key="6">
    <source>
        <dbReference type="SAM" id="MobiDB-lite"/>
    </source>
</evidence>
<dbReference type="InterPro" id="IPR016032">
    <property type="entry name" value="Sig_transdc_resp-reg_C-effctor"/>
</dbReference>
<accession>A0A1R0KVR4</accession>
<feature type="compositionally biased region" description="Low complexity" evidence="6">
    <location>
        <begin position="255"/>
        <end position="264"/>
    </location>
</feature>
<evidence type="ECO:0000256" key="1">
    <source>
        <dbReference type="ARBA" id="ARBA00005820"/>
    </source>
</evidence>